<keyword evidence="2" id="KW-0812">Transmembrane</keyword>
<feature type="region of interest" description="Disordered" evidence="1">
    <location>
        <begin position="840"/>
        <end position="910"/>
    </location>
</feature>
<dbReference type="EnsemblMetazoa" id="SCAU008347-RA">
    <property type="protein sequence ID" value="SCAU008347-PA"/>
    <property type="gene ID" value="SCAU008347"/>
</dbReference>
<feature type="transmembrane region" description="Helical" evidence="2">
    <location>
        <begin position="20"/>
        <end position="41"/>
    </location>
</feature>
<reference evidence="3" key="1">
    <citation type="submission" date="2020-05" db="UniProtKB">
        <authorList>
            <consortium name="EnsemblMetazoa"/>
        </authorList>
    </citation>
    <scope>IDENTIFICATION</scope>
    <source>
        <strain evidence="3">USDA</strain>
    </source>
</reference>
<sequence length="1351" mass="156663">MMAKINFNSQENSPLAGAILGPWGFLMCMIFTVVGIKLWWFKHRLSFEQSTEENKSSTKEASPSAVVARREKKPRFSRDKRLSQQVYHNVQVYGSFRQTKEDDILIEGSSQLPPVRIRQAESAPSLLMPPPRNKRRPLYVQSTAFEELSESYTNALPSDNSPGAFRKNSSNFVAPVPSNVVPKQQELITETTSLNFKEVEKVSVAPVLRSERDIVMEEVPVVPKRVSRSSSTSAKQQQNDVEKSHRLLKSSQSISIPEHRKVVERRSTGFYKPTEDLTKIDDLEEPRFEKFGDRRPTGYIRYDDVDFEEDLRDYRQEEVRKFYDYQDFELLETLRNQEIIYQNPTSPDICEINEAIETFEKSSLQKNAKHMGVEEEAYKHFVDGSSRKKEANGNLYEESFKWREQQRFYEKEKFFETQKPYLNRENQSYGNHKSAQSLNKEPDMEKIADFKEENLSNSKGKPTPHARKVIAIGNKSEKSSAVDGPNVTPVASDRLEEIFSFNEQKVVIDMENEFTPQTLAFVDDSDQISGVEDSPSYKQNQYFKVRQQTHEVRFDKSFPTEEEADEKFTLNQRRPTAYVVSSLRDEEEEEEPQEHQVRFGDNFGKEDQKEDKFTLNQRRPTAYIIRSAENYEDEDEHVPKTSAEPVVKFAHEVEEKFTLNQRRPTAYVVGSLEDNEEEDDDEEVPDHKVRFQDSLEEKFTLNQRRPTAYVIGSLEDKEEEEDEEVTEHKVRFDGDSEEKFTLNQRRPTAYVIGSLEDKKEVNEDIPDHKVRFEESLEEKFTLNQRRPTAYVIGFSDDNQAEDEEKPHQNHFVRFEDNFAYENAKEKFTLNQRRPTAYVLKSSMENLEDEEDDEDSTKQKVRFQDDSSRPFQEPEEKFTLNQRRPTAYVISGTQEDEEEDDEDDDSSSLAKNKVKFEDDFVDVQLEEKFTLNQRRPTAFVASEKEDAEEKKSKVKFEQQLNHQEKFTLNQRRPTAYAPRSYQAEDFEDMEANVKNLSYAEEVYEDNVEMTTAKASAEKSQLIWQDLEKDLELNFAQNIEEEFSRIRQSFEMNEADFLELKEDLQLASPTNSTPSSPTKTLGSIHSSFGNVSPNGFGKTIDDDWENFEKLQPNTQKKQEDISLTYNMMSNARGMTTVSILKESKMGTEPEEPTTLKPARKSKVTFDSKTEEHLIPARKSPSDEEEEEDDYDSPHTKPPIPMQRLTNLNYSRDENPYQPVVVSPNKISLFGSLQKQDEDYEDSWSAIRNHRHMTSQFQKLTVGGDRVVSEPPSYPPPPLPISDEDDDDDDEQPVPSPKAAYRNPMAQLAIQRAKEVRNDMGGFKGRSLKDVRKKASPQSEEVLNLKDNFDATEA</sequence>
<feature type="compositionally biased region" description="Basic and acidic residues" evidence="1">
    <location>
        <begin position="855"/>
        <end position="877"/>
    </location>
</feature>
<dbReference type="VEuPathDB" id="VectorBase:SCAU008347"/>
<feature type="compositionally biased region" description="Acidic residues" evidence="1">
    <location>
        <begin position="845"/>
        <end position="854"/>
    </location>
</feature>
<organism evidence="3 4">
    <name type="scientific">Stomoxys calcitrans</name>
    <name type="common">Stable fly</name>
    <name type="synonym">Conops calcitrans</name>
    <dbReference type="NCBI Taxonomy" id="35570"/>
    <lineage>
        <taxon>Eukaryota</taxon>
        <taxon>Metazoa</taxon>
        <taxon>Ecdysozoa</taxon>
        <taxon>Arthropoda</taxon>
        <taxon>Hexapoda</taxon>
        <taxon>Insecta</taxon>
        <taxon>Pterygota</taxon>
        <taxon>Neoptera</taxon>
        <taxon>Endopterygota</taxon>
        <taxon>Diptera</taxon>
        <taxon>Brachycera</taxon>
        <taxon>Muscomorpha</taxon>
        <taxon>Muscoidea</taxon>
        <taxon>Muscidae</taxon>
        <taxon>Stomoxys</taxon>
    </lineage>
</organism>
<evidence type="ECO:0000256" key="2">
    <source>
        <dbReference type="SAM" id="Phobius"/>
    </source>
</evidence>
<feature type="region of interest" description="Disordered" evidence="1">
    <location>
        <begin position="51"/>
        <end position="80"/>
    </location>
</feature>
<feature type="region of interest" description="Disordered" evidence="1">
    <location>
        <begin position="1251"/>
        <end position="1300"/>
    </location>
</feature>
<dbReference type="Proteomes" id="UP000095300">
    <property type="component" value="Unassembled WGS sequence"/>
</dbReference>
<name>A0A1I8PIL1_STOCA</name>
<evidence type="ECO:0000256" key="1">
    <source>
        <dbReference type="SAM" id="MobiDB-lite"/>
    </source>
</evidence>
<accession>A0A1I8PIL1</accession>
<feature type="compositionally biased region" description="Basic and acidic residues" evidence="1">
    <location>
        <begin position="593"/>
        <end position="613"/>
    </location>
</feature>
<feature type="region of interest" description="Disordered" evidence="1">
    <location>
        <begin position="581"/>
        <end position="620"/>
    </location>
</feature>
<proteinExistence type="predicted"/>
<feature type="compositionally biased region" description="Polar residues" evidence="1">
    <location>
        <begin position="424"/>
        <end position="439"/>
    </location>
</feature>
<feature type="compositionally biased region" description="Acidic residues" evidence="1">
    <location>
        <begin position="893"/>
        <end position="905"/>
    </location>
</feature>
<keyword evidence="2" id="KW-0472">Membrane</keyword>
<feature type="compositionally biased region" description="Acidic residues" evidence="1">
    <location>
        <begin position="1279"/>
        <end position="1289"/>
    </location>
</feature>
<feature type="region of interest" description="Disordered" evidence="1">
    <location>
        <begin position="1315"/>
        <end position="1351"/>
    </location>
</feature>
<feature type="region of interest" description="Disordered" evidence="1">
    <location>
        <begin position="223"/>
        <end position="250"/>
    </location>
</feature>
<feature type="region of interest" description="Disordered" evidence="1">
    <location>
        <begin position="1140"/>
        <end position="1205"/>
    </location>
</feature>
<keyword evidence="2" id="KW-1133">Transmembrane helix</keyword>
<evidence type="ECO:0000313" key="3">
    <source>
        <dbReference type="EnsemblMetazoa" id="SCAU008347-PA"/>
    </source>
</evidence>
<evidence type="ECO:0000313" key="4">
    <source>
        <dbReference type="Proteomes" id="UP000095300"/>
    </source>
</evidence>
<dbReference type="OrthoDB" id="7969881at2759"/>
<feature type="compositionally biased region" description="Basic and acidic residues" evidence="1">
    <location>
        <begin position="1161"/>
        <end position="1172"/>
    </location>
</feature>
<dbReference type="KEGG" id="scac:106095666"/>
<feature type="region of interest" description="Disordered" evidence="1">
    <location>
        <begin position="421"/>
        <end position="441"/>
    </location>
</feature>
<keyword evidence="4" id="KW-1185">Reference proteome</keyword>
<gene>
    <name evidence="3" type="primary">106095666</name>
</gene>
<feature type="compositionally biased region" description="Basic and acidic residues" evidence="1">
    <location>
        <begin position="1340"/>
        <end position="1351"/>
    </location>
</feature>
<protein>
    <submittedName>
        <fullName evidence="3">Uncharacterized protein</fullName>
    </submittedName>
</protein>